<dbReference type="PANTHER" id="PTHR30572:SF4">
    <property type="entry name" value="ABC TRANSPORTER PERMEASE YTRF"/>
    <property type="match status" value="1"/>
</dbReference>
<gene>
    <name evidence="11" type="ORF">A5888_003555</name>
    <name evidence="10" type="ORF">A5888_003984</name>
</gene>
<protein>
    <recommendedName>
        <fullName evidence="13">Permease</fullName>
    </recommendedName>
</protein>
<feature type="transmembrane region" description="Helical" evidence="7">
    <location>
        <begin position="337"/>
        <end position="365"/>
    </location>
</feature>
<dbReference type="Pfam" id="PF02687">
    <property type="entry name" value="FtsX"/>
    <property type="match status" value="1"/>
</dbReference>
<feature type="transmembrane region" description="Helical" evidence="7">
    <location>
        <begin position="21"/>
        <end position="45"/>
    </location>
</feature>
<keyword evidence="2" id="KW-1003">Cell membrane</keyword>
<dbReference type="InterPro" id="IPR003838">
    <property type="entry name" value="ABC3_permease_C"/>
</dbReference>
<accession>A0A242JWU7</accession>
<feature type="transmembrane region" description="Helical" evidence="7">
    <location>
        <begin position="282"/>
        <end position="309"/>
    </location>
</feature>
<evidence type="ECO:0000256" key="7">
    <source>
        <dbReference type="SAM" id="Phobius"/>
    </source>
</evidence>
<keyword evidence="4 7" id="KW-1133">Transmembrane helix</keyword>
<keyword evidence="5 7" id="KW-0472">Membrane</keyword>
<feature type="transmembrane region" description="Helical" evidence="7">
    <location>
        <begin position="371"/>
        <end position="391"/>
    </location>
</feature>
<evidence type="ECO:0000256" key="6">
    <source>
        <dbReference type="ARBA" id="ARBA00038076"/>
    </source>
</evidence>
<evidence type="ECO:0000313" key="12">
    <source>
        <dbReference type="Proteomes" id="UP000195141"/>
    </source>
</evidence>
<reference evidence="10" key="1">
    <citation type="submission" date="2017-05" db="EMBL/GenBank/DDBJ databases">
        <title>The Genome Sequence of Enterococcus sp. 9E7_DIV0242.</title>
        <authorList>
            <consortium name="The Broad Institute Genomics Platform"/>
            <consortium name="The Broad Institute Genomic Center for Infectious Diseases"/>
            <person name="Earl A."/>
            <person name="Manson A."/>
            <person name="Schwartman J."/>
            <person name="Gilmore M."/>
            <person name="Abouelleil A."/>
            <person name="Cao P."/>
            <person name="Chapman S."/>
            <person name="Cusick C."/>
            <person name="Shea T."/>
            <person name="Young S."/>
            <person name="Neafsey D."/>
            <person name="Nusbaum C."/>
            <person name="Birren B."/>
        </authorList>
    </citation>
    <scope>NUCLEOTIDE SEQUENCE [LARGE SCALE GENOMIC DNA]</scope>
    <source>
        <strain evidence="10">9E7_DIV0242</strain>
    </source>
</reference>
<dbReference type="PANTHER" id="PTHR30572">
    <property type="entry name" value="MEMBRANE COMPONENT OF TRANSPORTER-RELATED"/>
    <property type="match status" value="1"/>
</dbReference>
<dbReference type="RefSeq" id="WP_086350959.1">
    <property type="nucleotide sequence ID" value="NZ_CP147247.1"/>
</dbReference>
<evidence type="ECO:0000256" key="4">
    <source>
        <dbReference type="ARBA" id="ARBA00022989"/>
    </source>
</evidence>
<name>A0A242JWU7_9ENTE</name>
<organism evidence="10">
    <name type="scientific">Candidatus Enterococcus clewellii</name>
    <dbReference type="NCBI Taxonomy" id="1834193"/>
    <lineage>
        <taxon>Bacteria</taxon>
        <taxon>Bacillati</taxon>
        <taxon>Bacillota</taxon>
        <taxon>Bacilli</taxon>
        <taxon>Lactobacillales</taxon>
        <taxon>Enterococcaceae</taxon>
        <taxon>Enterococcus</taxon>
    </lineage>
</organism>
<dbReference type="EMBL" id="CP147247">
    <property type="protein sequence ID" value="WYJ91787.1"/>
    <property type="molecule type" value="Genomic_DNA"/>
</dbReference>
<keyword evidence="12" id="KW-1185">Reference proteome</keyword>
<dbReference type="EMBL" id="NGMM01000009">
    <property type="protein sequence ID" value="OTP09788.1"/>
    <property type="molecule type" value="Genomic_DNA"/>
</dbReference>
<evidence type="ECO:0000259" key="8">
    <source>
        <dbReference type="Pfam" id="PF02687"/>
    </source>
</evidence>
<dbReference type="InterPro" id="IPR025857">
    <property type="entry name" value="MacB_PCD"/>
</dbReference>
<dbReference type="AlphaFoldDB" id="A0A242JWU7"/>
<dbReference type="InterPro" id="IPR050250">
    <property type="entry name" value="Macrolide_Exporter_MacB"/>
</dbReference>
<evidence type="ECO:0000256" key="2">
    <source>
        <dbReference type="ARBA" id="ARBA00022475"/>
    </source>
</evidence>
<dbReference type="Proteomes" id="UP000195141">
    <property type="component" value="Chromosome"/>
</dbReference>
<feature type="domain" description="MacB-like periplasmic core" evidence="9">
    <location>
        <begin position="21"/>
        <end position="247"/>
    </location>
</feature>
<proteinExistence type="inferred from homology"/>
<evidence type="ECO:0008006" key="13">
    <source>
        <dbReference type="Google" id="ProtNLM"/>
    </source>
</evidence>
<reference evidence="11" key="2">
    <citation type="submission" date="2017-05" db="EMBL/GenBank/DDBJ databases">
        <authorList>
            <consortium name="The Broad Institute Genomics Platform"/>
            <consortium name="The Broad Institute Genomic Center for Infectious Diseases"/>
            <person name="Earl A."/>
            <person name="Manson A."/>
            <person name="Schwartman J."/>
            <person name="Gilmore M."/>
            <person name="Abouelleil A."/>
            <person name="Cao P."/>
            <person name="Chapman S."/>
            <person name="Cusick C."/>
            <person name="Shea T."/>
            <person name="Young S."/>
            <person name="Neafsey D."/>
            <person name="Nusbaum C."/>
            <person name="Birren B."/>
        </authorList>
    </citation>
    <scope>NUCLEOTIDE SEQUENCE</scope>
    <source>
        <strain evidence="11">9E7_DIV0242</strain>
    </source>
</reference>
<sequence>MRSSIIWKTAFRSIIKNKRRSLLTMIGIIIGIASVITIVAIGNGFKRNILSTMNVVDNEPNTRYINLNYFNVNDLMSLDKGISKADLEIIQSTPGVASVDYYRMSKDNGSVSLNFIAKNKKLSLSAQLVENTNALEKPVALLAGRSLNKADSDTLNKVTVIDEVVATRLYDSIEQALGKGFQLGNQIYTIVGITQNVSGDISPTNYEPLAFFPPKTYTFYQGNKTEETSVILKMKKNSSYDAVMGQVLAQLNANGDLRAIGEYQAYDPMAEMKGLGDMLNNLTLFISLVAGISLFIAGVGVMNMMYISVAERTKEIGIRRALGATSKEIKRQFLNEGIALTLTGGLIGYLLGMLIAAAVSLMLPFSVAPDLPTVMIAITTSVLIGVAFSYLPASSAAKKELIDILK</sequence>
<evidence type="ECO:0000259" key="9">
    <source>
        <dbReference type="Pfam" id="PF12704"/>
    </source>
</evidence>
<evidence type="ECO:0000256" key="1">
    <source>
        <dbReference type="ARBA" id="ARBA00004651"/>
    </source>
</evidence>
<evidence type="ECO:0000256" key="3">
    <source>
        <dbReference type="ARBA" id="ARBA00022692"/>
    </source>
</evidence>
<dbReference type="GO" id="GO:0022857">
    <property type="term" value="F:transmembrane transporter activity"/>
    <property type="evidence" value="ECO:0007669"/>
    <property type="project" value="TreeGrafter"/>
</dbReference>
<dbReference type="GO" id="GO:0005886">
    <property type="term" value="C:plasma membrane"/>
    <property type="evidence" value="ECO:0007669"/>
    <property type="project" value="UniProtKB-SubCell"/>
</dbReference>
<feature type="domain" description="ABC3 transporter permease C-terminal" evidence="8">
    <location>
        <begin position="288"/>
        <end position="400"/>
    </location>
</feature>
<evidence type="ECO:0000313" key="10">
    <source>
        <dbReference type="EMBL" id="OTP09788.1"/>
    </source>
</evidence>
<evidence type="ECO:0000256" key="5">
    <source>
        <dbReference type="ARBA" id="ARBA00023136"/>
    </source>
</evidence>
<comment type="similarity">
    <text evidence="6">Belongs to the ABC-4 integral membrane protein family.</text>
</comment>
<comment type="subcellular location">
    <subcellularLocation>
        <location evidence="1">Cell membrane</location>
        <topology evidence="1">Multi-pass membrane protein</topology>
    </subcellularLocation>
</comment>
<dbReference type="OrthoDB" id="9770036at2"/>
<keyword evidence="3 7" id="KW-0812">Transmembrane</keyword>
<reference evidence="11" key="3">
    <citation type="submission" date="2024-03" db="EMBL/GenBank/DDBJ databases">
        <title>The Genome Sequence of Enterococcus sp. DIV0242b.</title>
        <authorList>
            <consortium name="The Broad Institute Genomics Platform"/>
            <consortium name="The Broad Institute Microbial Omics Core"/>
            <consortium name="The Broad Institute Genomic Center for Infectious Diseases"/>
            <person name="Earl A."/>
            <person name="Manson A."/>
            <person name="Gilmore M."/>
            <person name="Schwartman J."/>
            <person name="Shea T."/>
            <person name="Abouelleil A."/>
            <person name="Cao P."/>
            <person name="Chapman S."/>
            <person name="Cusick C."/>
            <person name="Young S."/>
            <person name="Neafsey D."/>
            <person name="Nusbaum C."/>
            <person name="Birren B."/>
        </authorList>
    </citation>
    <scope>NUCLEOTIDE SEQUENCE</scope>
    <source>
        <strain evidence="11">9E7_DIV0242</strain>
    </source>
</reference>
<dbReference type="Pfam" id="PF12704">
    <property type="entry name" value="MacB_PCD"/>
    <property type="match status" value="1"/>
</dbReference>
<evidence type="ECO:0000313" key="11">
    <source>
        <dbReference type="EMBL" id="WYJ91787.1"/>
    </source>
</evidence>